<dbReference type="EMBL" id="FOVO01000052">
    <property type="protein sequence ID" value="SFO05939.1"/>
    <property type="molecule type" value="Genomic_DNA"/>
</dbReference>
<accession>A0A1I5E321</accession>
<gene>
    <name evidence="1" type="ORF">SAMN05421579_15221</name>
</gene>
<protein>
    <submittedName>
        <fullName evidence="1">Uncharacterized protein</fullName>
    </submittedName>
</protein>
<name>A0A1I5E321_9GAMM</name>
<organism evidence="1 2">
    <name type="scientific">Xenorhabdus japonica</name>
    <dbReference type="NCBI Taxonomy" id="53341"/>
    <lineage>
        <taxon>Bacteria</taxon>
        <taxon>Pseudomonadati</taxon>
        <taxon>Pseudomonadota</taxon>
        <taxon>Gammaproteobacteria</taxon>
        <taxon>Enterobacterales</taxon>
        <taxon>Morganellaceae</taxon>
        <taxon>Xenorhabdus</taxon>
    </lineage>
</organism>
<proteinExistence type="predicted"/>
<reference evidence="2" key="1">
    <citation type="submission" date="2016-10" db="EMBL/GenBank/DDBJ databases">
        <authorList>
            <person name="Varghese N."/>
            <person name="Submissions S."/>
        </authorList>
    </citation>
    <scope>NUCLEOTIDE SEQUENCE [LARGE SCALE GENOMIC DNA]</scope>
    <source>
        <strain evidence="2">DSM 16522</strain>
    </source>
</reference>
<sequence length="31" mass="3553">MGVVITRLEAFVVNVIHDDMWITECAIYNSL</sequence>
<dbReference type="AlphaFoldDB" id="A0A1I5E321"/>
<evidence type="ECO:0000313" key="1">
    <source>
        <dbReference type="EMBL" id="SFO05939.1"/>
    </source>
</evidence>
<keyword evidence="2" id="KW-1185">Reference proteome</keyword>
<evidence type="ECO:0000313" key="2">
    <source>
        <dbReference type="Proteomes" id="UP000199011"/>
    </source>
</evidence>
<dbReference type="Proteomes" id="UP000199011">
    <property type="component" value="Unassembled WGS sequence"/>
</dbReference>